<gene>
    <name evidence="1" type="ORF">C0184_04825</name>
</gene>
<protein>
    <recommendedName>
        <fullName evidence="3">FlgD Ig-like domain-containing protein</fullName>
    </recommendedName>
</protein>
<dbReference type="Gene3D" id="2.60.40.4070">
    <property type="match status" value="1"/>
</dbReference>
<sequence length="412" mass="45431">MSRSAWRIIRLPVVLIGTGILWLVLLSLSGCTTAPLLGEVSVSAEQYELGVGPPLSIRYEVGRPALVDIYLLDAAGRRYHLRRAQQRAASGDPYVLRFDGSVPTDDPQVLRRLLPPGQYTLVVAVQAIDANASAERRLPLTIVGTAIEPPVIENLMVWPPVISPNADAINDVAEFTYRLPVSATVNIDVTAPNGEVIPVVTREEEGPYEQRHVWNGKRPNGSLLEAGVYTYTVQAEDAFGNVVQRQGQITLADVGQPEARIVYSMIAPQRVMLGEVITVTIRVRNTGTVPIRTYGPPSGYEYTTDEVFSSVENGAYAAQAGGFWRVGMDWDANSGGGPKRYPYRWSISPRPPEEWAQPFVEDFLYPGEEAEIIGRVRILQRETRMGFYVGLIQDGVGFFQDRTGRTIIDVGF</sequence>
<dbReference type="Proteomes" id="UP000243376">
    <property type="component" value="Unassembled WGS sequence"/>
</dbReference>
<evidence type="ECO:0000313" key="2">
    <source>
        <dbReference type="Proteomes" id="UP000243376"/>
    </source>
</evidence>
<comment type="caution">
    <text evidence="1">The sequence shown here is derived from an EMBL/GenBank/DDBJ whole genome shotgun (WGS) entry which is preliminary data.</text>
</comment>
<proteinExistence type="predicted"/>
<name>A0A2J6X8X7_9CHLR</name>
<dbReference type="EMBL" id="PNIQ01000315">
    <property type="protein sequence ID" value="PMP83761.1"/>
    <property type="molecule type" value="Genomic_DNA"/>
</dbReference>
<evidence type="ECO:0000313" key="1">
    <source>
        <dbReference type="EMBL" id="PMP83761.1"/>
    </source>
</evidence>
<reference evidence="1 2" key="1">
    <citation type="submission" date="2018-01" db="EMBL/GenBank/DDBJ databases">
        <title>Metagenomic assembled genomes from two thermal pools in the Uzon Caldera, Kamchatka, Russia.</title>
        <authorList>
            <person name="Wilkins L."/>
            <person name="Ettinger C."/>
        </authorList>
    </citation>
    <scope>NUCLEOTIDE SEQUENCE [LARGE SCALE GENOMIC DNA]</scope>
    <source>
        <strain evidence="1">ZAV-02</strain>
    </source>
</reference>
<dbReference type="AlphaFoldDB" id="A0A2J6X8X7"/>
<accession>A0A2J6X8X7</accession>
<dbReference type="PROSITE" id="PS51257">
    <property type="entry name" value="PROKAR_LIPOPROTEIN"/>
    <property type="match status" value="1"/>
</dbReference>
<evidence type="ECO:0008006" key="3">
    <source>
        <dbReference type="Google" id="ProtNLM"/>
    </source>
</evidence>
<organism evidence="1 2">
    <name type="scientific">Chloroflexus aggregans</name>
    <dbReference type="NCBI Taxonomy" id="152260"/>
    <lineage>
        <taxon>Bacteria</taxon>
        <taxon>Bacillati</taxon>
        <taxon>Chloroflexota</taxon>
        <taxon>Chloroflexia</taxon>
        <taxon>Chloroflexales</taxon>
        <taxon>Chloroflexineae</taxon>
        <taxon>Chloroflexaceae</taxon>
        <taxon>Chloroflexus</taxon>
    </lineage>
</organism>